<name>A0A9P7GVR1_9AGAR</name>
<feature type="coiled-coil region" evidence="4">
    <location>
        <begin position="554"/>
        <end position="588"/>
    </location>
</feature>
<dbReference type="Pfam" id="PF10186">
    <property type="entry name" value="ATG14"/>
    <property type="match status" value="1"/>
</dbReference>
<evidence type="ECO:0000313" key="7">
    <source>
        <dbReference type="Proteomes" id="UP000717328"/>
    </source>
</evidence>
<organism evidence="6 7">
    <name type="scientific">Sphagnurus paluster</name>
    <dbReference type="NCBI Taxonomy" id="117069"/>
    <lineage>
        <taxon>Eukaryota</taxon>
        <taxon>Fungi</taxon>
        <taxon>Dikarya</taxon>
        <taxon>Basidiomycota</taxon>
        <taxon>Agaricomycotina</taxon>
        <taxon>Agaricomycetes</taxon>
        <taxon>Agaricomycetidae</taxon>
        <taxon>Agaricales</taxon>
        <taxon>Tricholomatineae</taxon>
        <taxon>Lyophyllaceae</taxon>
        <taxon>Sphagnurus</taxon>
    </lineage>
</organism>
<feature type="region of interest" description="Disordered" evidence="5">
    <location>
        <begin position="71"/>
        <end position="124"/>
    </location>
</feature>
<feature type="compositionally biased region" description="Polar residues" evidence="5">
    <location>
        <begin position="783"/>
        <end position="812"/>
    </location>
</feature>
<reference evidence="6" key="1">
    <citation type="submission" date="2021-02" db="EMBL/GenBank/DDBJ databases">
        <authorList>
            <person name="Nieuwenhuis M."/>
            <person name="Van De Peppel L.J.J."/>
        </authorList>
    </citation>
    <scope>NUCLEOTIDE SEQUENCE</scope>
    <source>
        <strain evidence="6">D49</strain>
    </source>
</reference>
<feature type="region of interest" description="Disordered" evidence="5">
    <location>
        <begin position="244"/>
        <end position="263"/>
    </location>
</feature>
<feature type="compositionally biased region" description="Basic and acidic residues" evidence="5">
    <location>
        <begin position="71"/>
        <end position="81"/>
    </location>
</feature>
<dbReference type="GO" id="GO:0000323">
    <property type="term" value="C:lytic vacuole"/>
    <property type="evidence" value="ECO:0007669"/>
    <property type="project" value="TreeGrafter"/>
</dbReference>
<dbReference type="PANTHER" id="PTHR15157:SF5">
    <property type="entry name" value="UV RADIATION RESISTANCE-ASSOCIATED GENE PROTEIN"/>
    <property type="match status" value="1"/>
</dbReference>
<dbReference type="OrthoDB" id="72772at2759"/>
<accession>A0A9P7GVR1</accession>
<reference evidence="6" key="2">
    <citation type="submission" date="2021-10" db="EMBL/GenBank/DDBJ databases">
        <title>Phylogenomics reveals ancestral predisposition of the termite-cultivated fungus Termitomyces towards a domesticated lifestyle.</title>
        <authorList>
            <person name="Auxier B."/>
            <person name="Grum-Grzhimaylo A."/>
            <person name="Cardenas M.E."/>
            <person name="Lodge J.D."/>
            <person name="Laessoe T."/>
            <person name="Pedersen O."/>
            <person name="Smith M.E."/>
            <person name="Kuyper T.W."/>
            <person name="Franco-Molano E.A."/>
            <person name="Baroni T.J."/>
            <person name="Aanen D.K."/>
        </authorList>
    </citation>
    <scope>NUCLEOTIDE SEQUENCE</scope>
    <source>
        <strain evidence="6">D49</strain>
    </source>
</reference>
<dbReference type="GO" id="GO:0035493">
    <property type="term" value="P:SNARE complex assembly"/>
    <property type="evidence" value="ECO:0007669"/>
    <property type="project" value="TreeGrafter"/>
</dbReference>
<evidence type="ECO:0000313" key="6">
    <source>
        <dbReference type="EMBL" id="KAG5654280.1"/>
    </source>
</evidence>
<feature type="compositionally biased region" description="Basic and acidic residues" evidence="5">
    <location>
        <begin position="926"/>
        <end position="935"/>
    </location>
</feature>
<feature type="region of interest" description="Disordered" evidence="5">
    <location>
        <begin position="860"/>
        <end position="953"/>
    </location>
</feature>
<dbReference type="Proteomes" id="UP000717328">
    <property type="component" value="Unassembled WGS sequence"/>
</dbReference>
<dbReference type="AlphaFoldDB" id="A0A9P7GVR1"/>
<feature type="compositionally biased region" description="Polar residues" evidence="5">
    <location>
        <begin position="442"/>
        <end position="459"/>
    </location>
</feature>
<feature type="compositionally biased region" description="Low complexity" evidence="5">
    <location>
        <begin position="818"/>
        <end position="833"/>
    </location>
</feature>
<feature type="region of interest" description="Disordered" evidence="5">
    <location>
        <begin position="185"/>
        <end position="207"/>
    </location>
</feature>
<gene>
    <name evidence="6" type="ORF">H0H81_005129</name>
</gene>
<evidence type="ECO:0000256" key="2">
    <source>
        <dbReference type="ARBA" id="ARBA00013807"/>
    </source>
</evidence>
<dbReference type="InterPro" id="IPR018791">
    <property type="entry name" value="UV_resistance/autophagy_Atg14"/>
</dbReference>
<dbReference type="EMBL" id="JABCKI010000013">
    <property type="protein sequence ID" value="KAG5654280.1"/>
    <property type="molecule type" value="Genomic_DNA"/>
</dbReference>
<evidence type="ECO:0000256" key="3">
    <source>
        <dbReference type="ARBA" id="ARBA00023054"/>
    </source>
</evidence>
<dbReference type="GO" id="GO:0005768">
    <property type="term" value="C:endosome"/>
    <property type="evidence" value="ECO:0007669"/>
    <property type="project" value="TreeGrafter"/>
</dbReference>
<sequence>MDRRIRHVTAIQIRNLTPFPARDSLASALTQPAEHSQFTSHGHLSDDLDVTIQRKRSRRISVNSVATHRSLLSEDGSRDEGSSVAPTERGRRTSGPRVSFPSDGGDIQRQHSSSGSMPTIRPNRARTNSMASSIGSYIPGPSAGSLSTSTAGASFSAMLPDNSQTGLEKVINSRLVETFLTITIPEPPAPTETSNAPPHPLKSPPFREKLSASKSVEGTLPHNAIKLHPPADKFGYMRRDSSTSPLITPKPFSSHTKSASTSVIRTNGEAKRVTPHPPPLNLAKKASPKLEASIPNYFSPIHRPSTNPYFVIDAHSNRDFTEGTDCSGHKMKIEVWGRVGCGWRGNVTGKGKEKEVDSLEADMDWKILEERDVDLRDLIPLSESSVPDLSQLPSNSLLITLSPPGTTFYLPPHIPSHERSPSPSTGYASDPESDARRMRPTDLSSPFTVTRVSGQNNDTGVAPSRRRHRIGVTDIPAVDITKTAGWQDLFKLVTLQSCILDNERSLSEVVLGIDNALEDDSTFVQRREVSEREARVEELSIYRKKVIDESHYLRIQIQERHENLQRRKQFLRLAREQLEEEIESEYEKQHLISQDRAEQLSIRSRFAPTRTTLLSILSSIYPIELLSPPDLLYTILDVPLPIPLTPSDPAPPLTLPSHKDVHEESVATSLGYAAQVTQLLAAYLGKPLVYPVTCIGSRSLIKDNISAMVGPRMFPLYSKGVDTYRFEYGVFLLNKNIELLMADRDLRALDMRHTLPNLKNLLLILTDGEGARLQQIRPPGSPISLSSELGASSLPGSPTDPNSTTPKASNKTALDGHSPPASGSTTPTAATADSSKKNRPFLAFSPLTDFWRGRYPSSTRISIKAGPDAEDSEESEERQSMSVSLDPSSEQQNNADDDDDDRKTISDIVSFGHECRLKSSSIANGSEKKAEEENVGHSSAHVTPIHSHASKVA</sequence>
<keyword evidence="7" id="KW-1185">Reference proteome</keyword>
<evidence type="ECO:0000256" key="1">
    <source>
        <dbReference type="ARBA" id="ARBA00009574"/>
    </source>
</evidence>
<comment type="similarity">
    <text evidence="1">Belongs to the ATG14 family.</text>
</comment>
<dbReference type="GO" id="GO:0000149">
    <property type="term" value="F:SNARE binding"/>
    <property type="evidence" value="ECO:0007669"/>
    <property type="project" value="TreeGrafter"/>
</dbReference>
<feature type="region of interest" description="Disordered" evidence="5">
    <location>
        <begin position="409"/>
        <end position="465"/>
    </location>
</feature>
<dbReference type="PANTHER" id="PTHR15157">
    <property type="entry name" value="UV RADIATION RESISTANCE-ASSOCIATED GENE PROTEIN"/>
    <property type="match status" value="1"/>
</dbReference>
<evidence type="ECO:0000256" key="5">
    <source>
        <dbReference type="SAM" id="MobiDB-lite"/>
    </source>
</evidence>
<dbReference type="GO" id="GO:0032991">
    <property type="term" value="C:protein-containing complex"/>
    <property type="evidence" value="ECO:0007669"/>
    <property type="project" value="UniProtKB-ARBA"/>
</dbReference>
<keyword evidence="3 4" id="KW-0175">Coiled coil</keyword>
<proteinExistence type="inferred from homology"/>
<protein>
    <recommendedName>
        <fullName evidence="2">Autophagy-related protein 14</fullName>
    </recommendedName>
</protein>
<feature type="compositionally biased region" description="Polar residues" evidence="5">
    <location>
        <begin position="880"/>
        <end position="894"/>
    </location>
</feature>
<evidence type="ECO:0000256" key="4">
    <source>
        <dbReference type="SAM" id="Coils"/>
    </source>
</evidence>
<feature type="region of interest" description="Disordered" evidence="5">
    <location>
        <begin position="775"/>
        <end position="837"/>
    </location>
</feature>
<comment type="caution">
    <text evidence="6">The sequence shown here is derived from an EMBL/GenBank/DDBJ whole genome shotgun (WGS) entry which is preliminary data.</text>
</comment>